<feature type="signal peptide" evidence="3">
    <location>
        <begin position="1"/>
        <end position="20"/>
    </location>
</feature>
<keyword evidence="1 3" id="KW-0732">Signal</keyword>
<feature type="domain" description="Yeast cell wall synthesis Kre9/Knh1-like N-terminal" evidence="4">
    <location>
        <begin position="26"/>
        <end position="119"/>
    </location>
</feature>
<proteinExistence type="predicted"/>
<dbReference type="EMBL" id="JAEPRB010000027">
    <property type="protein sequence ID" value="KAG2225470.1"/>
    <property type="molecule type" value="Genomic_DNA"/>
</dbReference>
<evidence type="ECO:0000313" key="6">
    <source>
        <dbReference type="Proteomes" id="UP000646827"/>
    </source>
</evidence>
<dbReference type="InterPro" id="IPR018466">
    <property type="entry name" value="Kre9/Knh1-like_N"/>
</dbReference>
<keyword evidence="6" id="KW-1185">Reference proteome</keyword>
<name>A0A8H7VLX2_9FUNG</name>
<accession>A0A8H7VLX2</accession>
<evidence type="ECO:0000256" key="3">
    <source>
        <dbReference type="SAM" id="SignalP"/>
    </source>
</evidence>
<evidence type="ECO:0000256" key="2">
    <source>
        <dbReference type="SAM" id="MobiDB-lite"/>
    </source>
</evidence>
<feature type="chain" id="PRO_5034456130" description="Yeast cell wall synthesis Kre9/Knh1-like N-terminal domain-containing protein" evidence="3">
    <location>
        <begin position="21"/>
        <end position="195"/>
    </location>
</feature>
<sequence length="195" mass="19968">MKSIFLSTLAIIASATYAAAEIKVITPWANTVWTSGGTGNITWTADSADASKDCHIQMMNGNATNSNMVAYVTAPDTPIKCSAEKYEIRPLNDFKAGDYWIRIGQTDDTKSWGYSGVFKFKGEGTAKPFHLASNPAAAAAATSGSSASGKASSSSSATQAAQSNDESAAMQLNVQGKALAAVAGGAVAAAIALAM</sequence>
<reference evidence="5 6" key="1">
    <citation type="submission" date="2020-12" db="EMBL/GenBank/DDBJ databases">
        <title>Metabolic potential, ecology and presence of endohyphal bacteria is reflected in genomic diversity of Mucoromycotina.</title>
        <authorList>
            <person name="Muszewska A."/>
            <person name="Okrasinska A."/>
            <person name="Steczkiewicz K."/>
            <person name="Drgas O."/>
            <person name="Orlowska M."/>
            <person name="Perlinska-Lenart U."/>
            <person name="Aleksandrzak-Piekarczyk T."/>
            <person name="Szatraj K."/>
            <person name="Zielenkiewicz U."/>
            <person name="Pilsyk S."/>
            <person name="Malc E."/>
            <person name="Mieczkowski P."/>
            <person name="Kruszewska J.S."/>
            <person name="Biernat P."/>
            <person name="Pawlowska J."/>
        </authorList>
    </citation>
    <scope>NUCLEOTIDE SEQUENCE [LARGE SCALE GENOMIC DNA]</scope>
    <source>
        <strain evidence="5 6">CBS 142.35</strain>
    </source>
</reference>
<feature type="region of interest" description="Disordered" evidence="2">
    <location>
        <begin position="143"/>
        <end position="162"/>
    </location>
</feature>
<organism evidence="5 6">
    <name type="scientific">Circinella minor</name>
    <dbReference type="NCBI Taxonomy" id="1195481"/>
    <lineage>
        <taxon>Eukaryota</taxon>
        <taxon>Fungi</taxon>
        <taxon>Fungi incertae sedis</taxon>
        <taxon>Mucoromycota</taxon>
        <taxon>Mucoromycotina</taxon>
        <taxon>Mucoromycetes</taxon>
        <taxon>Mucorales</taxon>
        <taxon>Lichtheimiaceae</taxon>
        <taxon>Circinella</taxon>
    </lineage>
</organism>
<gene>
    <name evidence="5" type="ORF">INT45_010297</name>
</gene>
<dbReference type="Pfam" id="PF10342">
    <property type="entry name" value="Kre9_KNH"/>
    <property type="match status" value="1"/>
</dbReference>
<dbReference type="Proteomes" id="UP000646827">
    <property type="component" value="Unassembled WGS sequence"/>
</dbReference>
<evidence type="ECO:0000256" key="1">
    <source>
        <dbReference type="ARBA" id="ARBA00022729"/>
    </source>
</evidence>
<comment type="caution">
    <text evidence="5">The sequence shown here is derived from an EMBL/GenBank/DDBJ whole genome shotgun (WGS) entry which is preliminary data.</text>
</comment>
<evidence type="ECO:0000313" key="5">
    <source>
        <dbReference type="EMBL" id="KAG2225470.1"/>
    </source>
</evidence>
<protein>
    <recommendedName>
        <fullName evidence="4">Yeast cell wall synthesis Kre9/Knh1-like N-terminal domain-containing protein</fullName>
    </recommendedName>
</protein>
<evidence type="ECO:0000259" key="4">
    <source>
        <dbReference type="Pfam" id="PF10342"/>
    </source>
</evidence>
<dbReference type="AlphaFoldDB" id="A0A8H7VLX2"/>
<dbReference type="OrthoDB" id="5564519at2759"/>